<feature type="transmembrane region" description="Helical" evidence="5">
    <location>
        <begin position="107"/>
        <end position="128"/>
    </location>
</feature>
<sequence>MSTITVICMALLGILLFLLGANVTRNRILRGGGNQAPTDPADRLMIAIRAHGNAAEYIPTLLVLLLVCSFLSNSWLVDALAIAALVVRTSHAVGMLTAKTLAGHGPLRDIGALGTYLVGIAIGITAIATL</sequence>
<keyword evidence="3 5" id="KW-1133">Transmembrane helix</keyword>
<evidence type="ECO:0000256" key="3">
    <source>
        <dbReference type="ARBA" id="ARBA00022989"/>
    </source>
</evidence>
<dbReference type="SUPFAM" id="SSF161084">
    <property type="entry name" value="MAPEG domain-like"/>
    <property type="match status" value="1"/>
</dbReference>
<name>A0A4R4YFI0_9ACTN</name>
<keyword evidence="2 5" id="KW-0812">Transmembrane</keyword>
<dbReference type="Proteomes" id="UP000295124">
    <property type="component" value="Unassembled WGS sequence"/>
</dbReference>
<dbReference type="PANTHER" id="PTHR35814">
    <property type="match status" value="1"/>
</dbReference>
<dbReference type="GO" id="GO:0016020">
    <property type="term" value="C:membrane"/>
    <property type="evidence" value="ECO:0007669"/>
    <property type="project" value="UniProtKB-SubCell"/>
</dbReference>
<keyword evidence="4 5" id="KW-0472">Membrane</keyword>
<dbReference type="InterPro" id="IPR001129">
    <property type="entry name" value="Membr-assoc_MAPEG"/>
</dbReference>
<dbReference type="AlphaFoldDB" id="A0A4R4YFI0"/>
<evidence type="ECO:0000313" key="6">
    <source>
        <dbReference type="EMBL" id="TDD43531.1"/>
    </source>
</evidence>
<feature type="transmembrane region" description="Helical" evidence="5">
    <location>
        <begin position="61"/>
        <end position="87"/>
    </location>
</feature>
<dbReference type="PANTHER" id="PTHR35814:SF1">
    <property type="entry name" value="GLUTATHIONE S-TRANSFERASE-RELATED"/>
    <property type="match status" value="1"/>
</dbReference>
<organism evidence="6 7">
    <name type="scientific">Kribbella antibiotica</name>
    <dbReference type="NCBI Taxonomy" id="190195"/>
    <lineage>
        <taxon>Bacteria</taxon>
        <taxon>Bacillati</taxon>
        <taxon>Actinomycetota</taxon>
        <taxon>Actinomycetes</taxon>
        <taxon>Propionibacteriales</taxon>
        <taxon>Kribbellaceae</taxon>
        <taxon>Kribbella</taxon>
    </lineage>
</organism>
<keyword evidence="7" id="KW-1185">Reference proteome</keyword>
<dbReference type="Gene3D" id="1.20.120.550">
    <property type="entry name" value="Membrane associated eicosanoid/glutathione metabolism-like domain"/>
    <property type="match status" value="1"/>
</dbReference>
<comment type="caution">
    <text evidence="6">The sequence shown here is derived from an EMBL/GenBank/DDBJ whole genome shotgun (WGS) entry which is preliminary data.</text>
</comment>
<comment type="subcellular location">
    <subcellularLocation>
        <location evidence="1">Membrane</location>
    </subcellularLocation>
</comment>
<evidence type="ECO:0000256" key="1">
    <source>
        <dbReference type="ARBA" id="ARBA00004370"/>
    </source>
</evidence>
<accession>A0A4R4YFI0</accession>
<dbReference type="Pfam" id="PF01124">
    <property type="entry name" value="MAPEG"/>
    <property type="match status" value="1"/>
</dbReference>
<dbReference type="RefSeq" id="WP_132177855.1">
    <property type="nucleotide sequence ID" value="NZ_SMKX01000258.1"/>
</dbReference>
<evidence type="ECO:0000256" key="2">
    <source>
        <dbReference type="ARBA" id="ARBA00022692"/>
    </source>
</evidence>
<protein>
    <submittedName>
        <fullName evidence="6">MAPEG family protein</fullName>
    </submittedName>
</protein>
<dbReference type="InterPro" id="IPR023352">
    <property type="entry name" value="MAPEG-like_dom_sf"/>
</dbReference>
<evidence type="ECO:0000256" key="4">
    <source>
        <dbReference type="ARBA" id="ARBA00023136"/>
    </source>
</evidence>
<gene>
    <name evidence="6" type="ORF">E1263_41615</name>
</gene>
<dbReference type="OrthoDB" id="8537976at2"/>
<reference evidence="6 7" key="1">
    <citation type="submission" date="2019-03" db="EMBL/GenBank/DDBJ databases">
        <title>Draft genome sequences of novel Actinobacteria.</title>
        <authorList>
            <person name="Sahin N."/>
            <person name="Ay H."/>
            <person name="Saygin H."/>
        </authorList>
    </citation>
    <scope>NUCLEOTIDE SEQUENCE [LARGE SCALE GENOMIC DNA]</scope>
    <source>
        <strain evidence="6 7">JCM 13523</strain>
    </source>
</reference>
<dbReference type="EMBL" id="SMKX01000258">
    <property type="protein sequence ID" value="TDD43531.1"/>
    <property type="molecule type" value="Genomic_DNA"/>
</dbReference>
<evidence type="ECO:0000256" key="5">
    <source>
        <dbReference type="SAM" id="Phobius"/>
    </source>
</evidence>
<evidence type="ECO:0000313" key="7">
    <source>
        <dbReference type="Proteomes" id="UP000295124"/>
    </source>
</evidence>
<proteinExistence type="predicted"/>